<comment type="caution">
    <text evidence="1">The sequence shown here is derived from an EMBL/GenBank/DDBJ whole genome shotgun (WGS) entry which is preliminary data.</text>
</comment>
<dbReference type="Proteomes" id="UP000824264">
    <property type="component" value="Unassembled WGS sequence"/>
</dbReference>
<evidence type="ECO:0000313" key="2">
    <source>
        <dbReference type="Proteomes" id="UP000824264"/>
    </source>
</evidence>
<evidence type="ECO:0000313" key="1">
    <source>
        <dbReference type="EMBL" id="HIW77564.1"/>
    </source>
</evidence>
<reference evidence="1" key="1">
    <citation type="journal article" date="2021" name="PeerJ">
        <title>Extensive microbial diversity within the chicken gut microbiome revealed by metagenomics and culture.</title>
        <authorList>
            <person name="Gilroy R."/>
            <person name="Ravi A."/>
            <person name="Getino M."/>
            <person name="Pursley I."/>
            <person name="Horton D.L."/>
            <person name="Alikhan N.F."/>
            <person name="Baker D."/>
            <person name="Gharbi K."/>
            <person name="Hall N."/>
            <person name="Watson M."/>
            <person name="Adriaenssens E.M."/>
            <person name="Foster-Nyarko E."/>
            <person name="Jarju S."/>
            <person name="Secka A."/>
            <person name="Antonio M."/>
            <person name="Oren A."/>
            <person name="Chaudhuri R.R."/>
            <person name="La Ragione R."/>
            <person name="Hildebrand F."/>
            <person name="Pallen M.J."/>
        </authorList>
    </citation>
    <scope>NUCLEOTIDE SEQUENCE</scope>
    <source>
        <strain evidence="1">ChiSxjej5B17-1746</strain>
    </source>
</reference>
<reference evidence="1" key="2">
    <citation type="submission" date="2021-04" db="EMBL/GenBank/DDBJ databases">
        <authorList>
            <person name="Gilroy R."/>
        </authorList>
    </citation>
    <scope>NUCLEOTIDE SEQUENCE</scope>
    <source>
        <strain evidence="1">ChiSxjej5B17-1746</strain>
    </source>
</reference>
<sequence>MENVHLLLTLRGPVWRVRILSGGTIRWKSYRTADYPTPEAVVRRCAEGLVSGHENDKHDEPHGNGEEKVIQHCLPLRVRWECWRRLEARTPA</sequence>
<name>A0A9D1U7H5_9BACT</name>
<protein>
    <submittedName>
        <fullName evidence="1">Uncharacterized protein</fullName>
    </submittedName>
</protein>
<dbReference type="EMBL" id="DXGI01000011">
    <property type="protein sequence ID" value="HIW77564.1"/>
    <property type="molecule type" value="Genomic_DNA"/>
</dbReference>
<proteinExistence type="predicted"/>
<organism evidence="1 2">
    <name type="scientific">Candidatus Bilophila faecipullorum</name>
    <dbReference type="NCBI Taxonomy" id="2838482"/>
    <lineage>
        <taxon>Bacteria</taxon>
        <taxon>Pseudomonadati</taxon>
        <taxon>Thermodesulfobacteriota</taxon>
        <taxon>Desulfovibrionia</taxon>
        <taxon>Desulfovibrionales</taxon>
        <taxon>Desulfovibrionaceae</taxon>
        <taxon>Bilophila</taxon>
    </lineage>
</organism>
<accession>A0A9D1U7H5</accession>
<gene>
    <name evidence="1" type="ORF">H9874_00245</name>
</gene>
<dbReference type="AlphaFoldDB" id="A0A9D1U7H5"/>